<feature type="domain" description="Fibronectin type-III" evidence="3">
    <location>
        <begin position="274"/>
        <end position="368"/>
    </location>
</feature>
<feature type="region of interest" description="Disordered" evidence="1">
    <location>
        <begin position="167"/>
        <end position="188"/>
    </location>
</feature>
<dbReference type="InterPro" id="IPR003961">
    <property type="entry name" value="FN3_dom"/>
</dbReference>
<accession>A0A150QZL5</accession>
<protein>
    <submittedName>
        <fullName evidence="4">Glucose dehydrogenase</fullName>
    </submittedName>
</protein>
<dbReference type="SMART" id="SM00060">
    <property type="entry name" value="FN3"/>
    <property type="match status" value="2"/>
</dbReference>
<evidence type="ECO:0000256" key="2">
    <source>
        <dbReference type="SAM" id="SignalP"/>
    </source>
</evidence>
<dbReference type="Pfam" id="PF00652">
    <property type="entry name" value="Ricin_B_lectin"/>
    <property type="match status" value="1"/>
</dbReference>
<dbReference type="InterPro" id="IPR000772">
    <property type="entry name" value="Ricin_B_lectin"/>
</dbReference>
<dbReference type="AlphaFoldDB" id="A0A150QZL5"/>
<evidence type="ECO:0000256" key="1">
    <source>
        <dbReference type="SAM" id="MobiDB-lite"/>
    </source>
</evidence>
<dbReference type="InterPro" id="IPR013783">
    <property type="entry name" value="Ig-like_fold"/>
</dbReference>
<dbReference type="PROSITE" id="PS50231">
    <property type="entry name" value="RICIN_B_LECTIN"/>
    <property type="match status" value="1"/>
</dbReference>
<dbReference type="Pfam" id="PF07995">
    <property type="entry name" value="GSDH"/>
    <property type="match status" value="1"/>
</dbReference>
<evidence type="ECO:0000313" key="4">
    <source>
        <dbReference type="EMBL" id="KYF73048.1"/>
    </source>
</evidence>
<dbReference type="PANTHER" id="PTHR19328">
    <property type="entry name" value="HEDGEHOG-INTERACTING PROTEIN"/>
    <property type="match status" value="1"/>
</dbReference>
<dbReference type="NCBIfam" id="NF035930">
    <property type="entry name" value="lectin_2"/>
    <property type="match status" value="1"/>
</dbReference>
<dbReference type="SUPFAM" id="SSF50370">
    <property type="entry name" value="Ricin B-like lectins"/>
    <property type="match status" value="1"/>
</dbReference>
<gene>
    <name evidence="4" type="ORF">BE17_27500</name>
</gene>
<dbReference type="InterPro" id="IPR036116">
    <property type="entry name" value="FN3_sf"/>
</dbReference>
<proteinExistence type="predicted"/>
<name>A0A150QZL5_SORCE</name>
<feature type="signal peptide" evidence="2">
    <location>
        <begin position="1"/>
        <end position="25"/>
    </location>
</feature>
<dbReference type="Gene3D" id="2.60.40.10">
    <property type="entry name" value="Immunoglobulins"/>
    <property type="match status" value="2"/>
</dbReference>
<dbReference type="CDD" id="cd23418">
    <property type="entry name" value="beta-trefoil_Ricin_XLN-like"/>
    <property type="match status" value="1"/>
</dbReference>
<dbReference type="Proteomes" id="UP000075635">
    <property type="component" value="Unassembled WGS sequence"/>
</dbReference>
<feature type="chain" id="PRO_5007567304" evidence="2">
    <location>
        <begin position="26"/>
        <end position="704"/>
    </location>
</feature>
<dbReference type="Pfam" id="PF00041">
    <property type="entry name" value="fn3"/>
    <property type="match status" value="1"/>
</dbReference>
<dbReference type="InterPro" id="IPR012938">
    <property type="entry name" value="Glc/Sorbosone_DH"/>
</dbReference>
<sequence>MRRHVRSRYLMTGAAALALLPAACISESGGDAEVIGADEAPLLTSAPVKGVGSGKCLDVKGRSTAAGTALQIYSCNGGDNQAFTYTAAGELRVYGTTRCVEASGGGTTAGTKVVIGTCSGQPRQKWTMNTNGTIVSQPSGLCLDVEGRQTADSTPVNLWTCNGQTNQQWSWPTDGDTQPPTPPSGLRASNVTCSSATISWSASTDDSGVAFYDIYHDGQQMTSVSGSTLSTTITVMPGVSWGVYVNARDAAGNVSQASETLPLATPHCEVDTQPPTAPSNLTARASGTSVTLQWSASTDNAAVTAYDIYRDSAKVGTVAGTASNPPPTSFVDSGLAATRAYAYHVVARDAQGNVSPASGSVSVTTGAACSSAVCEVVQVATDNDVPWGLVELSDGSVLYSRRDADDIIRLDPATGTKTTLGTVPNVAGTDGEGGLMGLAVAPTFSTDGWLYIMHTSPTDNRIVRIKVVGNRLDTSTEQVLVSGILRNKYHNGGRLRFGPDGKLYASTGDAQNAALAQDTSSLNGKVLRMETDGRVPSDNPFGNLVWSYGHRNPQGLAFDSTGRLWEQEFGNSVMDETNLIQKGGNYGWPNCEGTTSQGGSGCATSGYIAPKLTYRTSEGSCSGIAIVNDVFYAACQRGTRMVRAVISGSSLTSVQQLFVGTYGRLRTVEPRLGGGLWLTTTNTGDKDSTPNNSNEKIFRVILGG</sequence>
<dbReference type="InterPro" id="IPR011041">
    <property type="entry name" value="Quinoprot_gluc/sorb_DH_b-prop"/>
</dbReference>
<keyword evidence="2" id="KW-0732">Signal</keyword>
<comment type="caution">
    <text evidence="4">The sequence shown here is derived from an EMBL/GenBank/DDBJ whole genome shotgun (WGS) entry which is preliminary data.</text>
</comment>
<dbReference type="PANTHER" id="PTHR19328:SF13">
    <property type="entry name" value="HIPL1 PROTEIN"/>
    <property type="match status" value="1"/>
</dbReference>
<organism evidence="4 5">
    <name type="scientific">Sorangium cellulosum</name>
    <name type="common">Polyangium cellulosum</name>
    <dbReference type="NCBI Taxonomy" id="56"/>
    <lineage>
        <taxon>Bacteria</taxon>
        <taxon>Pseudomonadati</taxon>
        <taxon>Myxococcota</taxon>
        <taxon>Polyangia</taxon>
        <taxon>Polyangiales</taxon>
        <taxon>Polyangiaceae</taxon>
        <taxon>Sorangium</taxon>
    </lineage>
</organism>
<feature type="domain" description="Fibronectin type-III" evidence="3">
    <location>
        <begin position="182"/>
        <end position="268"/>
    </location>
</feature>
<dbReference type="EMBL" id="JEMB01003400">
    <property type="protein sequence ID" value="KYF73048.1"/>
    <property type="molecule type" value="Genomic_DNA"/>
</dbReference>
<dbReference type="Gene3D" id="2.120.10.30">
    <property type="entry name" value="TolB, C-terminal domain"/>
    <property type="match status" value="1"/>
</dbReference>
<dbReference type="InterPro" id="IPR011042">
    <property type="entry name" value="6-blade_b-propeller_TolB-like"/>
</dbReference>
<dbReference type="PROSITE" id="PS50853">
    <property type="entry name" value="FN3"/>
    <property type="match status" value="2"/>
</dbReference>
<evidence type="ECO:0000313" key="5">
    <source>
        <dbReference type="Proteomes" id="UP000075635"/>
    </source>
</evidence>
<dbReference type="SUPFAM" id="SSF49265">
    <property type="entry name" value="Fibronectin type III"/>
    <property type="match status" value="1"/>
</dbReference>
<dbReference type="SMART" id="SM00458">
    <property type="entry name" value="RICIN"/>
    <property type="match status" value="1"/>
</dbReference>
<dbReference type="Gene3D" id="2.80.10.50">
    <property type="match status" value="1"/>
</dbReference>
<dbReference type="InterPro" id="IPR035992">
    <property type="entry name" value="Ricin_B-like_lectins"/>
</dbReference>
<dbReference type="CDD" id="cd00063">
    <property type="entry name" value="FN3"/>
    <property type="match status" value="2"/>
</dbReference>
<reference evidence="4 5" key="1">
    <citation type="submission" date="2014-02" db="EMBL/GenBank/DDBJ databases">
        <title>The small core and large imbalanced accessory genome model reveals a collaborative survival strategy of Sorangium cellulosum strains in nature.</title>
        <authorList>
            <person name="Han K."/>
            <person name="Peng R."/>
            <person name="Blom J."/>
            <person name="Li Y.-Z."/>
        </authorList>
    </citation>
    <scope>NUCLEOTIDE SEQUENCE [LARGE SCALE GENOMIC DNA]</scope>
    <source>
        <strain evidence="4 5">So0011-07</strain>
    </source>
</reference>
<dbReference type="SUPFAM" id="SSF50952">
    <property type="entry name" value="Soluble quinoprotein glucose dehydrogenase"/>
    <property type="match status" value="1"/>
</dbReference>
<evidence type="ECO:0000259" key="3">
    <source>
        <dbReference type="PROSITE" id="PS50853"/>
    </source>
</evidence>